<evidence type="ECO:0000256" key="10">
    <source>
        <dbReference type="ARBA" id="ARBA00022741"/>
    </source>
</evidence>
<dbReference type="SUPFAM" id="SSF101386">
    <property type="entry name" value="all-alpha NTP pyrophosphatases"/>
    <property type="match status" value="1"/>
</dbReference>
<dbReference type="Gene3D" id="1.10.287.1080">
    <property type="entry name" value="MazG-like"/>
    <property type="match status" value="1"/>
</dbReference>
<dbReference type="NCBIfam" id="NF001611">
    <property type="entry name" value="PRK00400.1-3"/>
    <property type="match status" value="1"/>
</dbReference>
<dbReference type="Gene3D" id="3.10.20.810">
    <property type="entry name" value="Phosphoribosyl-AMP cyclohydrolase"/>
    <property type="match status" value="1"/>
</dbReference>
<evidence type="ECO:0000256" key="7">
    <source>
        <dbReference type="ARBA" id="ARBA00008299"/>
    </source>
</evidence>
<dbReference type="HAMAP" id="MF_01020">
    <property type="entry name" value="HisE"/>
    <property type="match status" value="1"/>
</dbReference>
<comment type="catalytic activity">
    <reaction evidence="2 15">
        <text>1-(5-phospho-beta-D-ribosyl)-ATP + H2O = 1-(5-phospho-beta-D-ribosyl)-5'-AMP + diphosphate + H(+)</text>
        <dbReference type="Rhea" id="RHEA:22828"/>
        <dbReference type="ChEBI" id="CHEBI:15377"/>
        <dbReference type="ChEBI" id="CHEBI:15378"/>
        <dbReference type="ChEBI" id="CHEBI:33019"/>
        <dbReference type="ChEBI" id="CHEBI:59457"/>
        <dbReference type="ChEBI" id="CHEBI:73183"/>
        <dbReference type="EC" id="3.6.1.31"/>
    </reaction>
</comment>
<evidence type="ECO:0000313" key="18">
    <source>
        <dbReference type="Proteomes" id="UP000502065"/>
    </source>
</evidence>
<reference evidence="17 18" key="1">
    <citation type="submission" date="2018-07" db="EMBL/GenBank/DDBJ databases">
        <title>Identification of phenol metabolism pathways in Arcobacter.</title>
        <authorList>
            <person name="Miller W.G."/>
            <person name="Yee E."/>
            <person name="Bono J.L."/>
        </authorList>
    </citation>
    <scope>NUCLEOTIDE SEQUENCE [LARGE SCALE GENOMIC DNA]</scope>
    <source>
        <strain evidence="17 18">W63</strain>
    </source>
</reference>
<dbReference type="KEGG" id="aaqi:AAQM_0124"/>
<evidence type="ECO:0000256" key="12">
    <source>
        <dbReference type="ARBA" id="ARBA00022840"/>
    </source>
</evidence>
<dbReference type="Pfam" id="PF01503">
    <property type="entry name" value="PRA-PH"/>
    <property type="match status" value="1"/>
</dbReference>
<gene>
    <name evidence="15 17" type="primary">hisIE</name>
    <name evidence="15" type="synonym">hisI</name>
    <name evidence="17" type="ORF">AAQM_0124</name>
</gene>
<dbReference type="FunFam" id="3.10.20.810:FF:000001">
    <property type="entry name" value="Histidine biosynthesis bifunctional protein HisIE"/>
    <property type="match status" value="1"/>
</dbReference>
<feature type="region of interest" description="Phosphoribosyl-ATP pyrophosphohydrolase" evidence="15">
    <location>
        <begin position="126"/>
        <end position="227"/>
    </location>
</feature>
<evidence type="ECO:0000256" key="5">
    <source>
        <dbReference type="ARBA" id="ARBA00005204"/>
    </source>
</evidence>
<dbReference type="HAMAP" id="MF_01019">
    <property type="entry name" value="HisIE"/>
    <property type="match status" value="1"/>
</dbReference>
<name>A0AAE7B3A7_9BACT</name>
<comment type="similarity">
    <text evidence="6 15">In the C-terminal section; belongs to the PRA-PH family.</text>
</comment>
<dbReference type="RefSeq" id="WP_129094145.1">
    <property type="nucleotide sequence ID" value="NZ_CBCSAE010000003.1"/>
</dbReference>
<dbReference type="GO" id="GO:0000105">
    <property type="term" value="P:L-histidine biosynthetic process"/>
    <property type="evidence" value="ECO:0007669"/>
    <property type="project" value="UniProtKB-UniRule"/>
</dbReference>
<protein>
    <recommendedName>
        <fullName evidence="15">Histidine biosynthesis bifunctional protein HisIE</fullName>
    </recommendedName>
    <domain>
        <recommendedName>
            <fullName evidence="15">Phosphoribosyl-AMP cyclohydrolase</fullName>
            <shortName evidence="15">PRA-CH</shortName>
            <ecNumber evidence="15">3.5.4.19</ecNumber>
        </recommendedName>
    </domain>
    <domain>
        <recommendedName>
            <fullName evidence="15">Phosphoribosyl-ATP pyrophosphatase</fullName>
            <shortName evidence="15">PRA-PH</shortName>
            <ecNumber evidence="15">3.6.1.31</ecNumber>
        </recommendedName>
    </domain>
</protein>
<evidence type="ECO:0000256" key="9">
    <source>
        <dbReference type="ARBA" id="ARBA00022605"/>
    </source>
</evidence>
<dbReference type="HAMAP" id="MF_01021">
    <property type="entry name" value="HisI"/>
    <property type="match status" value="1"/>
</dbReference>
<keyword evidence="9 15" id="KW-0028">Amino-acid biosynthesis</keyword>
<evidence type="ECO:0000256" key="8">
    <source>
        <dbReference type="ARBA" id="ARBA00022490"/>
    </source>
</evidence>
<evidence type="ECO:0000256" key="4">
    <source>
        <dbReference type="ARBA" id="ARBA00005169"/>
    </source>
</evidence>
<feature type="domain" description="Phosphoribosyl-AMP cyclohydrolase" evidence="16">
    <location>
        <begin position="30"/>
        <end position="103"/>
    </location>
</feature>
<evidence type="ECO:0000256" key="14">
    <source>
        <dbReference type="ARBA" id="ARBA00023268"/>
    </source>
</evidence>
<proteinExistence type="inferred from homology"/>
<dbReference type="CDD" id="cd11534">
    <property type="entry name" value="NTP-PPase_HisIE_like"/>
    <property type="match status" value="1"/>
</dbReference>
<dbReference type="InterPro" id="IPR002496">
    <property type="entry name" value="PRib_AMP_CycHydrolase_dom"/>
</dbReference>
<comment type="pathway">
    <text evidence="4 15">Amino-acid biosynthesis; L-histidine biosynthesis; L-histidine from 5-phospho-alpha-D-ribose 1-diphosphate: step 3/9.</text>
</comment>
<keyword evidence="13 15" id="KW-0368">Histidine biosynthesis</keyword>
<feature type="region of interest" description="Phosphoribosyl-AMP cyclohydrolase" evidence="15">
    <location>
        <begin position="1"/>
        <end position="125"/>
    </location>
</feature>
<dbReference type="GO" id="GO:0004635">
    <property type="term" value="F:phosphoribosyl-AMP cyclohydrolase activity"/>
    <property type="evidence" value="ECO:0007669"/>
    <property type="project" value="UniProtKB-UniRule"/>
</dbReference>
<dbReference type="EC" id="3.6.1.31" evidence="15"/>
<dbReference type="GO" id="GO:0005737">
    <property type="term" value="C:cytoplasm"/>
    <property type="evidence" value="ECO:0007669"/>
    <property type="project" value="UniProtKB-SubCell"/>
</dbReference>
<dbReference type="InterPro" id="IPR023019">
    <property type="entry name" value="His_synth_HisIE"/>
</dbReference>
<dbReference type="PANTHER" id="PTHR42945">
    <property type="entry name" value="HISTIDINE BIOSYNTHESIS BIFUNCTIONAL PROTEIN"/>
    <property type="match status" value="1"/>
</dbReference>
<dbReference type="Proteomes" id="UP000502065">
    <property type="component" value="Chromosome"/>
</dbReference>
<dbReference type="PANTHER" id="PTHR42945:SF1">
    <property type="entry name" value="HISTIDINE BIOSYNTHESIS BIFUNCTIONAL PROTEIN HIS7"/>
    <property type="match status" value="1"/>
</dbReference>
<evidence type="ECO:0000256" key="15">
    <source>
        <dbReference type="HAMAP-Rule" id="MF_01019"/>
    </source>
</evidence>
<dbReference type="GO" id="GO:0005524">
    <property type="term" value="F:ATP binding"/>
    <property type="evidence" value="ECO:0007669"/>
    <property type="project" value="UniProtKB-KW"/>
</dbReference>
<keyword evidence="10 15" id="KW-0547">Nucleotide-binding</keyword>
<evidence type="ECO:0000256" key="11">
    <source>
        <dbReference type="ARBA" id="ARBA00022801"/>
    </source>
</evidence>
<dbReference type="InterPro" id="IPR026660">
    <property type="entry name" value="PRA-CH"/>
</dbReference>
<evidence type="ECO:0000256" key="2">
    <source>
        <dbReference type="ARBA" id="ARBA00001460"/>
    </source>
</evidence>
<keyword evidence="18" id="KW-1185">Reference proteome</keyword>
<evidence type="ECO:0000259" key="16">
    <source>
        <dbReference type="Pfam" id="PF01502"/>
    </source>
</evidence>
<organism evidence="17 18">
    <name type="scientific">Arcobacter aquimarinus</name>
    <dbReference type="NCBI Taxonomy" id="1315211"/>
    <lineage>
        <taxon>Bacteria</taxon>
        <taxon>Pseudomonadati</taxon>
        <taxon>Campylobacterota</taxon>
        <taxon>Epsilonproteobacteria</taxon>
        <taxon>Campylobacterales</taxon>
        <taxon>Arcobacteraceae</taxon>
        <taxon>Arcobacter</taxon>
    </lineage>
</organism>
<keyword evidence="12 15" id="KW-0067">ATP-binding</keyword>
<evidence type="ECO:0000256" key="3">
    <source>
        <dbReference type="ARBA" id="ARBA00004496"/>
    </source>
</evidence>
<evidence type="ECO:0000256" key="1">
    <source>
        <dbReference type="ARBA" id="ARBA00000024"/>
    </source>
</evidence>
<sequence>MEQLNKIDWVKMNDLIPVITQDATTNEVLMLAYMNKEALELSINTNYAHYFSRSKQRIWKKGESSNHLQEIVEILLDCDNDTILLKVNQKGVACHTGRKSCFFTNLTTNETISEIEVNTSAAYGVIDTLYHTIQKKKNDDPTKSYTAKLLQGKENSMLKKIVEESGEFTFAIKDNNEEEIIYEAADVTYHMLVALASKNINPDRIKQELARRFGISGIAEKNSRKDS</sequence>
<dbReference type="Pfam" id="PF01502">
    <property type="entry name" value="PRA-CH"/>
    <property type="match status" value="1"/>
</dbReference>
<comment type="pathway">
    <text evidence="5 15">Amino-acid biosynthesis; L-histidine biosynthesis; L-histidine from 5-phospho-alpha-D-ribose 1-diphosphate: step 2/9.</text>
</comment>
<evidence type="ECO:0000256" key="6">
    <source>
        <dbReference type="ARBA" id="ARBA00007731"/>
    </source>
</evidence>
<dbReference type="NCBIfam" id="NF000768">
    <property type="entry name" value="PRK00051.1"/>
    <property type="match status" value="1"/>
</dbReference>
<accession>A0AAE7B3A7</accession>
<evidence type="ECO:0000313" key="17">
    <source>
        <dbReference type="EMBL" id="QKE24904.1"/>
    </source>
</evidence>
<dbReference type="NCBIfam" id="NF002747">
    <property type="entry name" value="PRK02759.1"/>
    <property type="match status" value="1"/>
</dbReference>
<dbReference type="SUPFAM" id="SSF141734">
    <property type="entry name" value="HisI-like"/>
    <property type="match status" value="1"/>
</dbReference>
<comment type="subcellular location">
    <subcellularLocation>
        <location evidence="3 15">Cytoplasm</location>
    </subcellularLocation>
</comment>
<dbReference type="AlphaFoldDB" id="A0AAE7B3A7"/>
<keyword evidence="14 15" id="KW-0511">Multifunctional enzyme</keyword>
<comment type="similarity">
    <text evidence="7 15">In the N-terminal section; belongs to the PRA-CH family.</text>
</comment>
<dbReference type="GO" id="GO:0004636">
    <property type="term" value="F:phosphoribosyl-ATP diphosphatase activity"/>
    <property type="evidence" value="ECO:0007669"/>
    <property type="project" value="UniProtKB-UniRule"/>
</dbReference>
<dbReference type="NCBIfam" id="TIGR03188">
    <property type="entry name" value="histidine_hisI"/>
    <property type="match status" value="1"/>
</dbReference>
<keyword evidence="11 15" id="KW-0378">Hydrolase</keyword>
<keyword evidence="8 15" id="KW-0963">Cytoplasm</keyword>
<comment type="catalytic activity">
    <reaction evidence="1 15">
        <text>1-(5-phospho-beta-D-ribosyl)-5'-AMP + H2O = 1-(5-phospho-beta-D-ribosyl)-5-[(5-phospho-beta-D-ribosylamino)methylideneamino]imidazole-4-carboxamide</text>
        <dbReference type="Rhea" id="RHEA:20049"/>
        <dbReference type="ChEBI" id="CHEBI:15377"/>
        <dbReference type="ChEBI" id="CHEBI:58435"/>
        <dbReference type="ChEBI" id="CHEBI:59457"/>
        <dbReference type="EC" id="3.5.4.19"/>
    </reaction>
</comment>
<dbReference type="InterPro" id="IPR008179">
    <property type="entry name" value="HisE"/>
</dbReference>
<dbReference type="InterPro" id="IPR021130">
    <property type="entry name" value="PRib-ATP_PPHydrolase-like"/>
</dbReference>
<dbReference type="InterPro" id="IPR038019">
    <property type="entry name" value="PRib_AMP_CycHydrolase_sf"/>
</dbReference>
<dbReference type="EC" id="3.5.4.19" evidence="15"/>
<dbReference type="EMBL" id="CP030944">
    <property type="protein sequence ID" value="QKE24904.1"/>
    <property type="molecule type" value="Genomic_DNA"/>
</dbReference>
<evidence type="ECO:0000256" key="13">
    <source>
        <dbReference type="ARBA" id="ARBA00023102"/>
    </source>
</evidence>